<proteinExistence type="predicted"/>
<sequence length="203" mass="21595">MDSADGGLSVLEGVILCIVVVIFAVLVVHALNAPLDQPGGLVYSAVKENEGCLMLSGGVYGYALAERSINGVDLLCDRPDPSRMGAVSCSVSLFIGDMRSVDIGRAVVEVVTLGGAERLERTAGAPVWPGNWTIVRMGHTIPFLEADDDTLLEPGERFDLVIYPSRPLEPGEKFLIRIATPGGVPLKIERVVPSRITPVMDLG</sequence>
<evidence type="ECO:0000256" key="1">
    <source>
        <dbReference type="SAM" id="Phobius"/>
    </source>
</evidence>
<feature type="transmembrane region" description="Helical" evidence="1">
    <location>
        <begin position="6"/>
        <end position="28"/>
    </location>
</feature>
<dbReference type="STRING" id="2200.GCA_001571405_01407"/>
<gene>
    <name evidence="2" type="ORF">SAMN04488571_104147</name>
</gene>
<dbReference type="OrthoDB" id="107082at2157"/>
<dbReference type="AlphaFoldDB" id="A0A1G8ZFN7"/>
<keyword evidence="1" id="KW-0472">Membrane</keyword>
<name>A0A1G8ZFN7_9EURY</name>
<evidence type="ECO:0008006" key="4">
    <source>
        <dbReference type="Google" id="ProtNLM"/>
    </source>
</evidence>
<accession>A0A1G8ZFN7</accession>
<protein>
    <recommendedName>
        <fullName evidence="4">Flagellin FlaB</fullName>
    </recommendedName>
</protein>
<reference evidence="2 3" key="1">
    <citation type="submission" date="2016-10" db="EMBL/GenBank/DDBJ databases">
        <authorList>
            <person name="Varghese N."/>
            <person name="Submissions S."/>
        </authorList>
    </citation>
    <scope>NUCLEOTIDE SEQUENCE [LARGE SCALE GENOMIC DNA]</scope>
    <source>
        <strain evidence="2 3">DSM 2373</strain>
    </source>
</reference>
<organism evidence="2 3">
    <name type="scientific">Methanoculleus thermophilus</name>
    <dbReference type="NCBI Taxonomy" id="2200"/>
    <lineage>
        <taxon>Archaea</taxon>
        <taxon>Methanobacteriati</taxon>
        <taxon>Methanobacteriota</taxon>
        <taxon>Stenosarchaea group</taxon>
        <taxon>Methanomicrobia</taxon>
        <taxon>Methanomicrobiales</taxon>
        <taxon>Methanomicrobiaceae</taxon>
        <taxon>Methanoculleus</taxon>
    </lineage>
</organism>
<keyword evidence="3" id="KW-1185">Reference proteome</keyword>
<dbReference type="Proteomes" id="UP000326500">
    <property type="component" value="Unassembled WGS sequence"/>
</dbReference>
<dbReference type="RefSeq" id="WP_066957430.1">
    <property type="nucleotide sequence ID" value="NZ_BCNX01000007.1"/>
</dbReference>
<dbReference type="EMBL" id="FNFT01000004">
    <property type="protein sequence ID" value="SDK13763.1"/>
    <property type="molecule type" value="Genomic_DNA"/>
</dbReference>
<keyword evidence="1" id="KW-1133">Transmembrane helix</keyword>
<evidence type="ECO:0000313" key="2">
    <source>
        <dbReference type="EMBL" id="SDK13763.1"/>
    </source>
</evidence>
<evidence type="ECO:0000313" key="3">
    <source>
        <dbReference type="Proteomes" id="UP000326500"/>
    </source>
</evidence>
<keyword evidence="1" id="KW-0812">Transmembrane</keyword>